<organism evidence="2 3">
    <name type="scientific">Hevea brasiliensis</name>
    <name type="common">Para rubber tree</name>
    <name type="synonym">Siphonia brasiliensis</name>
    <dbReference type="NCBI Taxonomy" id="3981"/>
    <lineage>
        <taxon>Eukaryota</taxon>
        <taxon>Viridiplantae</taxon>
        <taxon>Streptophyta</taxon>
        <taxon>Embryophyta</taxon>
        <taxon>Tracheophyta</taxon>
        <taxon>Spermatophyta</taxon>
        <taxon>Magnoliopsida</taxon>
        <taxon>eudicotyledons</taxon>
        <taxon>Gunneridae</taxon>
        <taxon>Pentapetalae</taxon>
        <taxon>rosids</taxon>
        <taxon>fabids</taxon>
        <taxon>Malpighiales</taxon>
        <taxon>Euphorbiaceae</taxon>
        <taxon>Crotonoideae</taxon>
        <taxon>Micrandreae</taxon>
        <taxon>Hevea</taxon>
    </lineage>
</organism>
<dbReference type="AlphaFoldDB" id="A0A6A6LMM3"/>
<gene>
    <name evidence="2" type="ORF">GH714_025263</name>
</gene>
<proteinExistence type="predicted"/>
<reference evidence="2 3" key="1">
    <citation type="journal article" date="2020" name="Mol. Plant">
        <title>The Chromosome-Based Rubber Tree Genome Provides New Insights into Spurge Genome Evolution and Rubber Biosynthesis.</title>
        <authorList>
            <person name="Liu J."/>
            <person name="Shi C."/>
            <person name="Shi C.C."/>
            <person name="Li W."/>
            <person name="Zhang Q.J."/>
            <person name="Zhang Y."/>
            <person name="Li K."/>
            <person name="Lu H.F."/>
            <person name="Shi C."/>
            <person name="Zhu S.T."/>
            <person name="Xiao Z.Y."/>
            <person name="Nan H."/>
            <person name="Yue Y."/>
            <person name="Zhu X.G."/>
            <person name="Wu Y."/>
            <person name="Hong X.N."/>
            <person name="Fan G.Y."/>
            <person name="Tong Y."/>
            <person name="Zhang D."/>
            <person name="Mao C.L."/>
            <person name="Liu Y.L."/>
            <person name="Hao S.J."/>
            <person name="Liu W.Q."/>
            <person name="Lv M.Q."/>
            <person name="Zhang H.B."/>
            <person name="Liu Y."/>
            <person name="Hu-Tang G.R."/>
            <person name="Wang J.P."/>
            <person name="Wang J.H."/>
            <person name="Sun Y.H."/>
            <person name="Ni S.B."/>
            <person name="Chen W.B."/>
            <person name="Zhang X.C."/>
            <person name="Jiao Y.N."/>
            <person name="Eichler E.E."/>
            <person name="Li G.H."/>
            <person name="Liu X."/>
            <person name="Gao L.Z."/>
        </authorList>
    </citation>
    <scope>NUCLEOTIDE SEQUENCE [LARGE SCALE GENOMIC DNA]</scope>
    <source>
        <strain evidence="3">cv. GT1</strain>
        <tissue evidence="2">Leaf</tissue>
    </source>
</reference>
<name>A0A6A6LMM3_HEVBR</name>
<dbReference type="EMBL" id="JAAGAX010000010">
    <property type="protein sequence ID" value="KAF2301508.1"/>
    <property type="molecule type" value="Genomic_DNA"/>
</dbReference>
<keyword evidence="3" id="KW-1185">Reference proteome</keyword>
<dbReference type="Proteomes" id="UP000467840">
    <property type="component" value="Chromosome 4"/>
</dbReference>
<feature type="chain" id="PRO_5025375737" description="EF-hand domain-containing protein" evidence="1">
    <location>
        <begin position="28"/>
        <end position="229"/>
    </location>
</feature>
<feature type="signal peptide" evidence="1">
    <location>
        <begin position="1"/>
        <end position="27"/>
    </location>
</feature>
<evidence type="ECO:0008006" key="4">
    <source>
        <dbReference type="Google" id="ProtNLM"/>
    </source>
</evidence>
<sequence length="229" mass="25247">MALATPYRLLPLLFLFLLVIISPPFSCSRGDVGTASPPYLHKYPSTFTHQSAFSSRAATGRPSAGDEKITGVLAESLSLALPSTQSSLVRVLELLQFRGSQSTVLWVILCPISLAIPWGVVFGGNFHQEALSHPSLGSDLELLSKGYFWVRRACVLRHGKYISCKCYSCNLDLHIDCEIDDTKETREAREELLAHQAIRLADANDVGAIDMSEIGDLLRYAYNLGYVVR</sequence>
<evidence type="ECO:0000313" key="3">
    <source>
        <dbReference type="Proteomes" id="UP000467840"/>
    </source>
</evidence>
<comment type="caution">
    <text evidence="2">The sequence shown here is derived from an EMBL/GenBank/DDBJ whole genome shotgun (WGS) entry which is preliminary data.</text>
</comment>
<protein>
    <recommendedName>
        <fullName evidence="4">EF-hand domain-containing protein</fullName>
    </recommendedName>
</protein>
<keyword evidence="1" id="KW-0732">Signal</keyword>
<accession>A0A6A6LMM3</accession>
<evidence type="ECO:0000256" key="1">
    <source>
        <dbReference type="SAM" id="SignalP"/>
    </source>
</evidence>
<evidence type="ECO:0000313" key="2">
    <source>
        <dbReference type="EMBL" id="KAF2301508.1"/>
    </source>
</evidence>